<evidence type="ECO:0000256" key="4">
    <source>
        <dbReference type="ARBA" id="ARBA00022989"/>
    </source>
</evidence>
<comment type="subcellular location">
    <subcellularLocation>
        <location evidence="1">Cell membrane</location>
        <topology evidence="1">Multi-pass membrane protein</topology>
    </subcellularLocation>
</comment>
<feature type="transmembrane region" description="Helical" evidence="6">
    <location>
        <begin position="87"/>
        <end position="110"/>
    </location>
</feature>
<feature type="transmembrane region" description="Helical" evidence="6">
    <location>
        <begin position="375"/>
        <end position="396"/>
    </location>
</feature>
<dbReference type="EMBL" id="CP058215">
    <property type="protein sequence ID" value="QLC50026.1"/>
    <property type="molecule type" value="Genomic_DNA"/>
</dbReference>
<dbReference type="AlphaFoldDB" id="A0A7D5I0S2"/>
<accession>A0A7D5I0S2</accession>
<keyword evidence="2" id="KW-1003">Cell membrane</keyword>
<feature type="transmembrane region" description="Helical" evidence="6">
    <location>
        <begin position="402"/>
        <end position="421"/>
    </location>
</feature>
<dbReference type="GO" id="GO:0022857">
    <property type="term" value="F:transmembrane transporter activity"/>
    <property type="evidence" value="ECO:0007669"/>
    <property type="project" value="InterPro"/>
</dbReference>
<feature type="transmembrane region" description="Helical" evidence="6">
    <location>
        <begin position="122"/>
        <end position="140"/>
    </location>
</feature>
<keyword evidence="3 6" id="KW-0812">Transmembrane</keyword>
<keyword evidence="4 6" id="KW-1133">Transmembrane helix</keyword>
<evidence type="ECO:0000256" key="2">
    <source>
        <dbReference type="ARBA" id="ARBA00022475"/>
    </source>
</evidence>
<dbReference type="PIRSF" id="PIRSF006060">
    <property type="entry name" value="AA_transporter"/>
    <property type="match status" value="1"/>
</dbReference>
<reference evidence="7 8" key="1">
    <citation type="submission" date="2020-06" db="EMBL/GenBank/DDBJ databases">
        <title>Methanolobus halotolerans sp. nov., isolated from a saline lake Tus in Siberia.</title>
        <authorList>
            <person name="Shen Y."/>
            <person name="Chen S.-C."/>
            <person name="Lai M.-C."/>
            <person name="Huang H.-H."/>
            <person name="Chiu H.-H."/>
            <person name="Tang S.-L."/>
            <person name="Rogozin D.Y."/>
            <person name="Degermendzhy A.G."/>
        </authorList>
    </citation>
    <scope>NUCLEOTIDE SEQUENCE [LARGE SCALE GENOMIC DNA]</scope>
    <source>
        <strain evidence="7 8">DSM 21339</strain>
    </source>
</reference>
<organism evidence="7 8">
    <name type="scientific">Methanolobus zinderi</name>
    <dbReference type="NCBI Taxonomy" id="536044"/>
    <lineage>
        <taxon>Archaea</taxon>
        <taxon>Methanobacteriati</taxon>
        <taxon>Methanobacteriota</taxon>
        <taxon>Stenosarchaea group</taxon>
        <taxon>Methanomicrobia</taxon>
        <taxon>Methanosarcinales</taxon>
        <taxon>Methanosarcinaceae</taxon>
        <taxon>Methanolobus</taxon>
    </lineage>
</organism>
<dbReference type="PANTHER" id="PTHR42770">
    <property type="entry name" value="AMINO ACID TRANSPORTER-RELATED"/>
    <property type="match status" value="1"/>
</dbReference>
<dbReference type="Pfam" id="PF13520">
    <property type="entry name" value="AA_permease_2"/>
    <property type="match status" value="1"/>
</dbReference>
<evidence type="ECO:0000256" key="5">
    <source>
        <dbReference type="ARBA" id="ARBA00023136"/>
    </source>
</evidence>
<keyword evidence="8" id="KW-1185">Reference proteome</keyword>
<dbReference type="Proteomes" id="UP000509594">
    <property type="component" value="Chromosome"/>
</dbReference>
<evidence type="ECO:0000256" key="6">
    <source>
        <dbReference type="SAM" id="Phobius"/>
    </source>
</evidence>
<dbReference type="GO" id="GO:0005886">
    <property type="term" value="C:plasma membrane"/>
    <property type="evidence" value="ECO:0007669"/>
    <property type="project" value="UniProtKB-SubCell"/>
</dbReference>
<evidence type="ECO:0000313" key="7">
    <source>
        <dbReference type="EMBL" id="QLC50026.1"/>
    </source>
</evidence>
<evidence type="ECO:0000256" key="1">
    <source>
        <dbReference type="ARBA" id="ARBA00004651"/>
    </source>
</evidence>
<feature type="transmembrane region" description="Helical" evidence="6">
    <location>
        <begin position="183"/>
        <end position="204"/>
    </location>
</feature>
<keyword evidence="5 6" id="KW-0472">Membrane</keyword>
<proteinExistence type="predicted"/>
<dbReference type="InterPro" id="IPR050367">
    <property type="entry name" value="APC_superfamily"/>
</dbReference>
<evidence type="ECO:0000256" key="3">
    <source>
        <dbReference type="ARBA" id="ARBA00022692"/>
    </source>
</evidence>
<feature type="transmembrane region" description="Helical" evidence="6">
    <location>
        <begin position="225"/>
        <end position="246"/>
    </location>
</feature>
<dbReference type="RefSeq" id="WP_176965082.1">
    <property type="nucleotide sequence ID" value="NZ_CP058215.1"/>
</dbReference>
<feature type="transmembrane region" description="Helical" evidence="6">
    <location>
        <begin position="258"/>
        <end position="281"/>
    </location>
</feature>
<dbReference type="OrthoDB" id="43026at2157"/>
<feature type="transmembrane region" description="Helical" evidence="6">
    <location>
        <begin position="344"/>
        <end position="363"/>
    </location>
</feature>
<dbReference type="KEGG" id="mzi:HWN40_07115"/>
<feature type="transmembrane region" description="Helical" evidence="6">
    <location>
        <begin position="12"/>
        <end position="33"/>
    </location>
</feature>
<sequence>MEISGKLGLKEVIAMGVGGMVSGGIYAVLGVAMQQAGNAVTFSFLLAGILTLLTAYSYVKLTLHFKEEGGTFSFIEHVVSNKHIAGVFGWLLVVGYVGVMALYAFAFGSYLVSILGYPPDSFLRQAISVIIIAIFVGLNISGVKETGLYEDISVYIKIALLLSLAGLGIYFSDQSIAVLSSFFNKGILSSVTAFAIIFVAYEGFQLLTYDYKEIEDVNKNLPRGMYTAIIIAILIYITISFMSTLHLTPEQIIEDKEFSLAVAVRSFLGTAGFIVVIISALQSTSSGINATLFGTSRLTHKIATEKELPKAFSFRDKRGIPVYSLLIIGSLSALFAFVGTLEEITSFGSIVFLVADAAANYANLKLYKVTDSSPWTPLTAFAGCLIAIPIVIYHLYTTQLHILISIASIFAAVFFLEFLYLERQRI</sequence>
<dbReference type="GeneID" id="55821432"/>
<feature type="transmembrane region" description="Helical" evidence="6">
    <location>
        <begin position="320"/>
        <end position="338"/>
    </location>
</feature>
<dbReference type="Gene3D" id="1.20.1740.10">
    <property type="entry name" value="Amino acid/polyamine transporter I"/>
    <property type="match status" value="1"/>
</dbReference>
<evidence type="ECO:0000313" key="8">
    <source>
        <dbReference type="Proteomes" id="UP000509594"/>
    </source>
</evidence>
<dbReference type="InterPro" id="IPR002293">
    <property type="entry name" value="AA/rel_permease1"/>
</dbReference>
<protein>
    <submittedName>
        <fullName evidence="7">Amino acid permease</fullName>
    </submittedName>
</protein>
<feature type="transmembrane region" description="Helical" evidence="6">
    <location>
        <begin position="152"/>
        <end position="171"/>
    </location>
</feature>
<feature type="transmembrane region" description="Helical" evidence="6">
    <location>
        <begin position="39"/>
        <end position="59"/>
    </location>
</feature>
<name>A0A7D5I0S2_9EURY</name>
<gene>
    <name evidence="7" type="ORF">HWN40_07115</name>
</gene>
<dbReference type="PANTHER" id="PTHR42770:SF11">
    <property type="entry name" value="INNER MEMBRANE TRANSPORT PROTEIN YBAT"/>
    <property type="match status" value="1"/>
</dbReference>